<dbReference type="GO" id="GO:0016491">
    <property type="term" value="F:oxidoreductase activity"/>
    <property type="evidence" value="ECO:0007669"/>
    <property type="project" value="InterPro"/>
</dbReference>
<proteinExistence type="predicted"/>
<dbReference type="SUPFAM" id="SSF51905">
    <property type="entry name" value="FAD/NAD(P)-binding domain"/>
    <property type="match status" value="1"/>
</dbReference>
<reference evidence="2 3" key="1">
    <citation type="journal article" date="2018" name="New Phytol.">
        <title>Phylogenomics of Endogonaceae and evolution of mycorrhizas within Mucoromycota.</title>
        <authorList>
            <person name="Chang Y."/>
            <person name="Desiro A."/>
            <person name="Na H."/>
            <person name="Sandor L."/>
            <person name="Lipzen A."/>
            <person name="Clum A."/>
            <person name="Barry K."/>
            <person name="Grigoriev I.V."/>
            <person name="Martin F.M."/>
            <person name="Stajich J.E."/>
            <person name="Smith M.E."/>
            <person name="Bonito G."/>
            <person name="Spatafora J.W."/>
        </authorList>
    </citation>
    <scope>NUCLEOTIDE SEQUENCE [LARGE SCALE GENOMIC DNA]</scope>
    <source>
        <strain evidence="2 3">AD002</strain>
    </source>
</reference>
<dbReference type="AlphaFoldDB" id="A0A433QCA0"/>
<organism evidence="2 3">
    <name type="scientific">Jimgerdemannia flammicorona</name>
    <dbReference type="NCBI Taxonomy" id="994334"/>
    <lineage>
        <taxon>Eukaryota</taxon>
        <taxon>Fungi</taxon>
        <taxon>Fungi incertae sedis</taxon>
        <taxon>Mucoromycota</taxon>
        <taxon>Mucoromycotina</taxon>
        <taxon>Endogonomycetes</taxon>
        <taxon>Endogonales</taxon>
        <taxon>Endogonaceae</taxon>
        <taxon>Jimgerdemannia</taxon>
    </lineage>
</organism>
<evidence type="ECO:0000259" key="1">
    <source>
        <dbReference type="Pfam" id="PF01593"/>
    </source>
</evidence>
<dbReference type="InterPro" id="IPR002937">
    <property type="entry name" value="Amino_oxidase"/>
</dbReference>
<accession>A0A433QCA0</accession>
<dbReference type="EMBL" id="RBNJ01008398">
    <property type="protein sequence ID" value="RUS27436.1"/>
    <property type="molecule type" value="Genomic_DNA"/>
</dbReference>
<feature type="domain" description="Amine oxidase" evidence="1">
    <location>
        <begin position="147"/>
        <end position="192"/>
    </location>
</feature>
<sequence length="357" mass="41096">MGSHEFTAICFHNKHAEDNVGFPSHRPWRSKPLARYFSSNWRSLKGSSTLRISVKYRAIEKIRHQIQTNKPDWDLYHHVSNVYMGAFLTQATFWTPPYLIAMVFELISNGFLRPSKLSLDFPVSRISPGEIKARSQFYSLFSALLHKQAGFDVTIFEVEDRVGGRVKTHYLEGNPSSGNWQYCEFGAMRLPFKDHKEVDIKEHKLVFTLIKILNDMNKQNYPVRNIELINFIFSCDKALTYFNDIKVTNAEAEANPRSLGFPTKPSGIINPTNPTDPPIVHVWTIQDLWKMAVHPFIEKLHENFEEGKKYLFQYDGISVRAYLTGVPVKSASDDGVMLNTFHIPLEEIFIASIETFT</sequence>
<protein>
    <recommendedName>
        <fullName evidence="1">Amine oxidase domain-containing protein</fullName>
    </recommendedName>
</protein>
<dbReference type="InterPro" id="IPR036188">
    <property type="entry name" value="FAD/NAD-bd_sf"/>
</dbReference>
<dbReference type="Proteomes" id="UP000274822">
    <property type="component" value="Unassembled WGS sequence"/>
</dbReference>
<evidence type="ECO:0000313" key="3">
    <source>
        <dbReference type="Proteomes" id="UP000274822"/>
    </source>
</evidence>
<dbReference type="Gene3D" id="3.90.660.10">
    <property type="match status" value="1"/>
</dbReference>
<keyword evidence="3" id="KW-1185">Reference proteome</keyword>
<dbReference type="Pfam" id="PF01593">
    <property type="entry name" value="Amino_oxidase"/>
    <property type="match status" value="1"/>
</dbReference>
<dbReference type="Gene3D" id="3.50.50.60">
    <property type="entry name" value="FAD/NAD(P)-binding domain"/>
    <property type="match status" value="1"/>
</dbReference>
<evidence type="ECO:0000313" key="2">
    <source>
        <dbReference type="EMBL" id="RUS27436.1"/>
    </source>
</evidence>
<comment type="caution">
    <text evidence="2">The sequence shown here is derived from an EMBL/GenBank/DDBJ whole genome shotgun (WGS) entry which is preliminary data.</text>
</comment>
<name>A0A433QCA0_9FUNG</name>
<gene>
    <name evidence="2" type="ORF">BC938DRAFT_483248</name>
</gene>